<dbReference type="SUPFAM" id="SSF51658">
    <property type="entry name" value="Xylose isomerase-like"/>
    <property type="match status" value="1"/>
</dbReference>
<keyword evidence="3" id="KW-1185">Reference proteome</keyword>
<accession>A0A1I5XXX9</accession>
<dbReference type="PANTHER" id="PTHR12110:SF41">
    <property type="entry name" value="INOSOSE DEHYDRATASE"/>
    <property type="match status" value="1"/>
</dbReference>
<keyword evidence="2" id="KW-0413">Isomerase</keyword>
<dbReference type="InterPro" id="IPR050312">
    <property type="entry name" value="IolE/XylAMocC-like"/>
</dbReference>
<organism evidence="2 3">
    <name type="scientific">Pseudarcicella hirudinis</name>
    <dbReference type="NCBI Taxonomy" id="1079859"/>
    <lineage>
        <taxon>Bacteria</taxon>
        <taxon>Pseudomonadati</taxon>
        <taxon>Bacteroidota</taxon>
        <taxon>Cytophagia</taxon>
        <taxon>Cytophagales</taxon>
        <taxon>Flectobacillaceae</taxon>
        <taxon>Pseudarcicella</taxon>
    </lineage>
</organism>
<dbReference type="Gene3D" id="3.20.20.150">
    <property type="entry name" value="Divalent-metal-dependent TIM barrel enzymes"/>
    <property type="match status" value="1"/>
</dbReference>
<dbReference type="GO" id="GO:0016853">
    <property type="term" value="F:isomerase activity"/>
    <property type="evidence" value="ECO:0007669"/>
    <property type="project" value="UniProtKB-KW"/>
</dbReference>
<dbReference type="Pfam" id="PF01261">
    <property type="entry name" value="AP_endonuc_2"/>
    <property type="match status" value="1"/>
</dbReference>
<dbReference type="InterPro" id="IPR036237">
    <property type="entry name" value="Xyl_isomerase-like_sf"/>
</dbReference>
<sequence>MLHIYTLKLHLFKQRMAKINTKAPVMFKPNKALNLLITELFYPTILIYPMRTLPRRDFLTSAAGLAGLGLLSSFDFAKSKPLLSFSTIGCPKWSFETIVEFAAKNGYDGIEIRGIQGQLDLSKCAEFNSPESIARSRKMVEDKGLRIVDLGSSAAMHLLDPVKRKNSLDEGKRFIELAQKLNCPNIRVFPNDLPKDQDRNQTIEAIIKGLLELGDAAKGSKVSVLMESHGEVVSMEMLEKIMKAAEHPNVGLVWDIFNMWSVTKESPKEVYGKLHKYIRHTHIKDAKLVNGKEEYVFLGQGETPLAEAFTALQKGGYKGYYSFEWEKLWHPELAEPELALPDYPKAIMKYW</sequence>
<dbReference type="AlphaFoldDB" id="A0A1I5XXX9"/>
<name>A0A1I5XXX9_9BACT</name>
<dbReference type="EMBL" id="FOXH01000016">
    <property type="protein sequence ID" value="SFQ36766.1"/>
    <property type="molecule type" value="Genomic_DNA"/>
</dbReference>
<proteinExistence type="predicted"/>
<protein>
    <submittedName>
        <fullName evidence="2">Sugar phosphate isomerase/epimerase</fullName>
    </submittedName>
</protein>
<gene>
    <name evidence="2" type="ORF">SAMN04515674_11630</name>
</gene>
<evidence type="ECO:0000259" key="1">
    <source>
        <dbReference type="Pfam" id="PF01261"/>
    </source>
</evidence>
<dbReference type="InterPro" id="IPR013022">
    <property type="entry name" value="Xyl_isomerase-like_TIM-brl"/>
</dbReference>
<evidence type="ECO:0000313" key="3">
    <source>
        <dbReference type="Proteomes" id="UP000199306"/>
    </source>
</evidence>
<feature type="domain" description="Xylose isomerase-like TIM barrel" evidence="1">
    <location>
        <begin position="99"/>
        <end position="329"/>
    </location>
</feature>
<dbReference type="STRING" id="1079859.SAMN04515674_11630"/>
<dbReference type="Proteomes" id="UP000199306">
    <property type="component" value="Unassembled WGS sequence"/>
</dbReference>
<dbReference type="PANTHER" id="PTHR12110">
    <property type="entry name" value="HYDROXYPYRUVATE ISOMERASE"/>
    <property type="match status" value="1"/>
</dbReference>
<evidence type="ECO:0000313" key="2">
    <source>
        <dbReference type="EMBL" id="SFQ36766.1"/>
    </source>
</evidence>
<reference evidence="2 3" key="1">
    <citation type="submission" date="2016-10" db="EMBL/GenBank/DDBJ databases">
        <authorList>
            <person name="de Groot N.N."/>
        </authorList>
    </citation>
    <scope>NUCLEOTIDE SEQUENCE [LARGE SCALE GENOMIC DNA]</scope>
    <source>
        <strain evidence="3">E92,LMG 26720,CCM 7988</strain>
    </source>
</reference>